<keyword evidence="1" id="KW-0547">Nucleotide-binding</keyword>
<dbReference type="PANTHER" id="PTHR47961">
    <property type="entry name" value="DNA POLYMERASE THETA, PUTATIVE (AFU_ORTHOLOGUE AFUA_1G05260)-RELATED"/>
    <property type="match status" value="1"/>
</dbReference>
<dbReference type="InterPro" id="IPR001650">
    <property type="entry name" value="Helicase_C-like"/>
</dbReference>
<reference evidence="7 8" key="1">
    <citation type="submission" date="2014-04" db="EMBL/GenBank/DDBJ databases">
        <title>A comprehensive comparison of genomes of Erythrobacter spp. strains.</title>
        <authorList>
            <person name="Zheng Q."/>
        </authorList>
    </citation>
    <scope>NUCLEOTIDE SEQUENCE [LARGE SCALE GENOMIC DNA]</scope>
    <source>
        <strain evidence="7 8">DSM 6997</strain>
    </source>
</reference>
<dbReference type="PROSITE" id="PS51194">
    <property type="entry name" value="HELICASE_CTER"/>
    <property type="match status" value="1"/>
</dbReference>
<evidence type="ECO:0000313" key="8">
    <source>
        <dbReference type="Proteomes" id="UP000027647"/>
    </source>
</evidence>
<dbReference type="STRING" id="1044.EH31_13655"/>
<dbReference type="OrthoDB" id="9815222at2"/>
<name>A0A074M6S6_ERYLO</name>
<dbReference type="PROSITE" id="PS51192">
    <property type="entry name" value="HELICASE_ATP_BIND_1"/>
    <property type="match status" value="1"/>
</dbReference>
<comment type="caution">
    <text evidence="7">The sequence shown here is derived from an EMBL/GenBank/DDBJ whole genome shotgun (WGS) entry which is preliminary data.</text>
</comment>
<feature type="domain" description="Helicase C-terminal" evidence="6">
    <location>
        <begin position="584"/>
        <end position="823"/>
    </location>
</feature>
<dbReference type="SMART" id="SM00487">
    <property type="entry name" value="DEXDc"/>
    <property type="match status" value="1"/>
</dbReference>
<dbReference type="SMART" id="SM00490">
    <property type="entry name" value="HELICc"/>
    <property type="match status" value="1"/>
</dbReference>
<dbReference type="eggNOG" id="COG4581">
    <property type="taxonomic scope" value="Bacteria"/>
</dbReference>
<gene>
    <name evidence="7" type="ORF">EH31_13655</name>
</gene>
<dbReference type="InterPro" id="IPR014001">
    <property type="entry name" value="Helicase_ATP-bd"/>
</dbReference>
<evidence type="ECO:0000256" key="3">
    <source>
        <dbReference type="ARBA" id="ARBA00022806"/>
    </source>
</evidence>
<dbReference type="Pfam" id="PF00271">
    <property type="entry name" value="Helicase_C"/>
    <property type="match status" value="1"/>
</dbReference>
<dbReference type="GO" id="GO:0016787">
    <property type="term" value="F:hydrolase activity"/>
    <property type="evidence" value="ECO:0007669"/>
    <property type="project" value="UniProtKB-KW"/>
</dbReference>
<dbReference type="InterPro" id="IPR011545">
    <property type="entry name" value="DEAD/DEAH_box_helicase_dom"/>
</dbReference>
<dbReference type="Proteomes" id="UP000027647">
    <property type="component" value="Unassembled WGS sequence"/>
</dbReference>
<organism evidence="7 8">
    <name type="scientific">Erythrobacter longus</name>
    <dbReference type="NCBI Taxonomy" id="1044"/>
    <lineage>
        <taxon>Bacteria</taxon>
        <taxon>Pseudomonadati</taxon>
        <taxon>Pseudomonadota</taxon>
        <taxon>Alphaproteobacteria</taxon>
        <taxon>Sphingomonadales</taxon>
        <taxon>Erythrobacteraceae</taxon>
        <taxon>Erythrobacter/Porphyrobacter group</taxon>
        <taxon>Erythrobacter</taxon>
    </lineage>
</organism>
<keyword evidence="4" id="KW-0067">ATP-binding</keyword>
<dbReference type="Gene3D" id="3.40.50.300">
    <property type="entry name" value="P-loop containing nucleotide triphosphate hydrolases"/>
    <property type="match status" value="2"/>
</dbReference>
<dbReference type="RefSeq" id="WP_034960896.1">
    <property type="nucleotide sequence ID" value="NZ_JMIW01000006.1"/>
</dbReference>
<proteinExistence type="predicted"/>
<dbReference type="InterPro" id="IPR050474">
    <property type="entry name" value="Hel308_SKI2-like"/>
</dbReference>
<dbReference type="SUPFAM" id="SSF52540">
    <property type="entry name" value="P-loop containing nucleoside triphosphate hydrolases"/>
    <property type="match status" value="1"/>
</dbReference>
<feature type="domain" description="Helicase ATP-binding" evidence="5">
    <location>
        <begin position="311"/>
        <end position="481"/>
    </location>
</feature>
<dbReference type="EMBL" id="JMIW01000006">
    <property type="protein sequence ID" value="KEO89079.1"/>
    <property type="molecule type" value="Genomic_DNA"/>
</dbReference>
<dbReference type="GO" id="GO:0005524">
    <property type="term" value="F:ATP binding"/>
    <property type="evidence" value="ECO:0007669"/>
    <property type="project" value="UniProtKB-KW"/>
</dbReference>
<dbReference type="AlphaFoldDB" id="A0A074M6S6"/>
<dbReference type="Pfam" id="PF00270">
    <property type="entry name" value="DEAD"/>
    <property type="match status" value="1"/>
</dbReference>
<keyword evidence="8" id="KW-1185">Reference proteome</keyword>
<dbReference type="InterPro" id="IPR027417">
    <property type="entry name" value="P-loop_NTPase"/>
</dbReference>
<evidence type="ECO:0000256" key="4">
    <source>
        <dbReference type="ARBA" id="ARBA00022840"/>
    </source>
</evidence>
<accession>A0A074M6S6</accession>
<dbReference type="PANTHER" id="PTHR47961:SF6">
    <property type="entry name" value="DNA-DIRECTED DNA POLYMERASE"/>
    <property type="match status" value="1"/>
</dbReference>
<evidence type="ECO:0000259" key="5">
    <source>
        <dbReference type="PROSITE" id="PS51192"/>
    </source>
</evidence>
<protein>
    <submittedName>
        <fullName evidence="7">Helicase</fullName>
    </submittedName>
</protein>
<evidence type="ECO:0000256" key="1">
    <source>
        <dbReference type="ARBA" id="ARBA00022741"/>
    </source>
</evidence>
<keyword evidence="2" id="KW-0378">Hydrolase</keyword>
<keyword evidence="3 7" id="KW-0347">Helicase</keyword>
<evidence type="ECO:0000259" key="6">
    <source>
        <dbReference type="PROSITE" id="PS51194"/>
    </source>
</evidence>
<evidence type="ECO:0000313" key="7">
    <source>
        <dbReference type="EMBL" id="KEO89079.1"/>
    </source>
</evidence>
<dbReference type="GO" id="GO:0004386">
    <property type="term" value="F:helicase activity"/>
    <property type="evidence" value="ECO:0007669"/>
    <property type="project" value="UniProtKB-KW"/>
</dbReference>
<evidence type="ECO:0000256" key="2">
    <source>
        <dbReference type="ARBA" id="ARBA00022801"/>
    </source>
</evidence>
<sequence>MFDPITSALIAASPPLEGLDLEALPKRLTEAFADIVAARIRLRGEETEQASETLKETLLEVRRLAAAHEAFVALLPERDNRAAAAFVAASAHQVCLIGSVADGDEPSYLDGASVAPEICAALLFMVAEAHADAAECAKRISINLEDGTAVERALLTSIKLLATGRLRDVGLQDMPDIDTDQSTPEQAIDALYLELLKGVKKLAIRLLSRVDLDPAAGGIEPASSYFMRVKELSVGQLEDVFETGDHIFNLFPGPLHLANLLIAVERDLIESALTRLPGPQGVDDDAWWQIIRRMARKRPFLWRNHRDAIASNYLEKGTSSAISFPTGGGKSTLAELKIAASLIRGEKVVFLVPTHALVDQTTRALKDSFNTFEIVGDVEDEVTFSDIVVLPEVIVTTPERCLMLLTTQPEAFADLGLIVFDECHLLHPRDSDRSRRSIDSMLAILNLSVAAPEADLLMLSAMMKNADEIAQWLEELTGRACLSLSLAWKPTRQVRGSVVYPADTVKELTTNLRQARKDFPTHRNPPAAIKRELVAQPFGFFSLLQTWASKDRSDYTLQPLLDEAHHLSTGRSKGGAWYLTPNGNHTSALIAAASASSGLKTLVFVQSTVLSEASVREFPSLLKSPRVKLTDEELRWHRVAAEEMGGADHCYLQPTADGQVVGGAASHHGLLLREERLLHESLFKRKDGIDVLFATSTLAQGMNLPSEVVIISGDSRFDPEVDKMAQLEAHELLNAAGRAGRAGENSQGFVLVVPSRVVEFDNKSNLINSHWLTLQSIFAQSDQCLVIDDPTTILLDKIHAGAFEQGMPAYFLSRLPASDENASDAPIRDIISRSFAAYRARQRGDADWVESRIASAFAARKSAEPKDDAKWLNRVSGLTGVSVDILHELSNLYEDTKTRESTEAARDALLEWFESNPDSFLKLVRPENIQGLFGGEYGKLTSERDRGAFALPVVSAMLRLWMKGSPLNVIEACHPKEDKAKCKHARHFALRIVPDLAFVAGLPARLLAAQDEEDEAIPLVIATLGSCVREGCDSPENLATRLSIGRSISRVAARTKYTELLPYFQDGKPNEPFEDTMDRYRKASALSQFSEL</sequence>
<dbReference type="GO" id="GO:0003676">
    <property type="term" value="F:nucleic acid binding"/>
    <property type="evidence" value="ECO:0007669"/>
    <property type="project" value="InterPro"/>
</dbReference>